<dbReference type="Gene3D" id="3.90.1480.20">
    <property type="entry name" value="Glycosyl transferase family 29"/>
    <property type="match status" value="1"/>
</dbReference>
<evidence type="ECO:0000313" key="11">
    <source>
        <dbReference type="Ensembl" id="ENSGWIP00000040160.1"/>
    </source>
</evidence>
<dbReference type="GO" id="GO:0009311">
    <property type="term" value="P:oligosaccharide metabolic process"/>
    <property type="evidence" value="ECO:0007669"/>
    <property type="project" value="TreeGrafter"/>
</dbReference>
<keyword evidence="3" id="KW-0328">Glycosyltransferase</keyword>
<evidence type="ECO:0000256" key="2">
    <source>
        <dbReference type="ARBA" id="ARBA00006003"/>
    </source>
</evidence>
<reference evidence="11" key="1">
    <citation type="submission" date="2020-06" db="EMBL/GenBank/DDBJ databases">
        <authorList>
            <consortium name="Wellcome Sanger Institute Data Sharing"/>
        </authorList>
    </citation>
    <scope>NUCLEOTIDE SEQUENCE [LARGE SCALE GENOMIC DNA]</scope>
</reference>
<keyword evidence="9" id="KW-0472">Membrane</keyword>
<dbReference type="GO" id="GO:0000139">
    <property type="term" value="C:Golgi membrane"/>
    <property type="evidence" value="ECO:0007669"/>
    <property type="project" value="UniProtKB-SubCell"/>
</dbReference>
<dbReference type="InterPro" id="IPR001675">
    <property type="entry name" value="Glyco_trans_29"/>
</dbReference>
<gene>
    <name evidence="11" type="primary">LOC114468566</name>
</gene>
<dbReference type="GO" id="GO:0003828">
    <property type="term" value="F:alpha-N-acetylneuraminate alpha-2,8-sialyltransferase activity"/>
    <property type="evidence" value="ECO:0007669"/>
    <property type="project" value="TreeGrafter"/>
</dbReference>
<proteinExistence type="inferred from homology"/>
<keyword evidence="7" id="KW-1133">Transmembrane helix</keyword>
<dbReference type="Proteomes" id="UP000694680">
    <property type="component" value="Chromosome 8"/>
</dbReference>
<keyword evidence="4" id="KW-0808">Transferase</keyword>
<evidence type="ECO:0000256" key="5">
    <source>
        <dbReference type="ARBA" id="ARBA00022692"/>
    </source>
</evidence>
<keyword evidence="5" id="KW-0812">Transmembrane</keyword>
<comment type="subcellular location">
    <subcellularLocation>
        <location evidence="1">Golgi apparatus membrane</location>
        <topology evidence="1">Single-pass type II membrane protein</topology>
    </subcellularLocation>
</comment>
<dbReference type="AlphaFoldDB" id="A0A8C5H752"/>
<dbReference type="RefSeq" id="XP_028311340.1">
    <property type="nucleotide sequence ID" value="XM_028455539.1"/>
</dbReference>
<evidence type="ECO:0000256" key="10">
    <source>
        <dbReference type="ARBA" id="ARBA00023180"/>
    </source>
</evidence>
<dbReference type="PANTHER" id="PTHR11987:SF50">
    <property type="entry name" value="ALPHA-2,8-SIALYLTRANSFERASE 8F"/>
    <property type="match status" value="1"/>
</dbReference>
<keyword evidence="10" id="KW-0325">Glycoprotein</keyword>
<dbReference type="PANTHER" id="PTHR11987">
    <property type="entry name" value="ALPHA-2,8-SIALYLTRANSFERASE"/>
    <property type="match status" value="1"/>
</dbReference>
<keyword evidence="12" id="KW-1185">Reference proteome</keyword>
<evidence type="ECO:0000256" key="6">
    <source>
        <dbReference type="ARBA" id="ARBA00022968"/>
    </source>
</evidence>
<organism evidence="11 12">
    <name type="scientific">Gouania willdenowi</name>
    <name type="common">Blunt-snouted clingfish</name>
    <name type="synonym">Lepadogaster willdenowi</name>
    <dbReference type="NCBI Taxonomy" id="441366"/>
    <lineage>
        <taxon>Eukaryota</taxon>
        <taxon>Metazoa</taxon>
        <taxon>Chordata</taxon>
        <taxon>Craniata</taxon>
        <taxon>Vertebrata</taxon>
        <taxon>Euteleostomi</taxon>
        <taxon>Actinopterygii</taxon>
        <taxon>Neopterygii</taxon>
        <taxon>Teleostei</taxon>
        <taxon>Neoteleostei</taxon>
        <taxon>Acanthomorphata</taxon>
        <taxon>Ovalentaria</taxon>
        <taxon>Blenniimorphae</taxon>
        <taxon>Blenniiformes</taxon>
        <taxon>Gobiesocoidei</taxon>
        <taxon>Gobiesocidae</taxon>
        <taxon>Gobiesocinae</taxon>
        <taxon>Gouania</taxon>
    </lineage>
</organism>
<evidence type="ECO:0000256" key="4">
    <source>
        <dbReference type="ARBA" id="ARBA00022679"/>
    </source>
</evidence>
<reference evidence="11" key="2">
    <citation type="submission" date="2025-08" db="UniProtKB">
        <authorList>
            <consortium name="Ensembl"/>
        </authorList>
    </citation>
    <scope>IDENTIFICATION</scope>
</reference>
<dbReference type="GO" id="GO:0006491">
    <property type="term" value="P:N-glycan processing"/>
    <property type="evidence" value="ECO:0007669"/>
    <property type="project" value="TreeGrafter"/>
</dbReference>
<reference evidence="11" key="3">
    <citation type="submission" date="2025-09" db="UniProtKB">
        <authorList>
            <consortium name="Ensembl"/>
        </authorList>
    </citation>
    <scope>IDENTIFICATION</scope>
</reference>
<dbReference type="InterPro" id="IPR050943">
    <property type="entry name" value="Glycosyltr_29_Sialyltrsf"/>
</dbReference>
<comment type="similarity">
    <text evidence="2">Belongs to the glycosyltransferase 29 family.</text>
</comment>
<evidence type="ECO:0000256" key="3">
    <source>
        <dbReference type="ARBA" id="ARBA00022676"/>
    </source>
</evidence>
<dbReference type="InterPro" id="IPR038578">
    <property type="entry name" value="GT29-like_sf"/>
</dbReference>
<evidence type="ECO:0000313" key="12">
    <source>
        <dbReference type="Proteomes" id="UP000694680"/>
    </source>
</evidence>
<sequence>MNLKALKGGFACILGLLVVTTIWEGLYSSQLTEFKRWVPLVKQANEGFNHCDRSMTMMRKQEVPEIIPEDVVFCKGCKEIIDKISTEFAKPWKKRKNKLISELRKKGRGAKLAILTQDNTPLTSKIVDREENGIKVSPLLFSTFPKEPPFTNQRFDSCSVVGNGGILNNSFCGKQIDSAQFVFRCNLPPLKNGFEMHVGNRTNFVTANPSIFIHKFDSLQENLGRFIEHVECYGNSWVLLPAVHHISQVKVCLRAINILNDTGSPLRPIFLNPVYVNNLQGIWGTHHLKERRLSTGFILVNLALELCNSVDLYGFWPFRIHPHTFNPLSNHYYDERKANKKYHAMPTEFKHLLTLHKNGVLRIHLGDCQPQQSKPVC</sequence>
<dbReference type="Pfam" id="PF00777">
    <property type="entry name" value="Glyco_transf_29"/>
    <property type="match status" value="1"/>
</dbReference>
<evidence type="ECO:0000256" key="9">
    <source>
        <dbReference type="ARBA" id="ARBA00023136"/>
    </source>
</evidence>
<protein>
    <submittedName>
        <fullName evidence="11">Alpha-2,8-sialyltransferase 8E-like</fullName>
    </submittedName>
</protein>
<keyword evidence="8" id="KW-0333">Golgi apparatus</keyword>
<dbReference type="Ensembl" id="ENSGWIT00000043644.1">
    <property type="protein sequence ID" value="ENSGWIP00000040160.1"/>
    <property type="gene ID" value="ENSGWIG00000020324.1"/>
</dbReference>
<name>A0A8C5H752_GOUWI</name>
<keyword evidence="6" id="KW-0735">Signal-anchor</keyword>
<accession>A0A8C5H752</accession>
<dbReference type="OrthoDB" id="10264956at2759"/>
<dbReference type="GeneID" id="114468566"/>
<evidence type="ECO:0000256" key="1">
    <source>
        <dbReference type="ARBA" id="ARBA00004323"/>
    </source>
</evidence>
<evidence type="ECO:0000256" key="7">
    <source>
        <dbReference type="ARBA" id="ARBA00022989"/>
    </source>
</evidence>
<evidence type="ECO:0000256" key="8">
    <source>
        <dbReference type="ARBA" id="ARBA00023034"/>
    </source>
</evidence>